<feature type="compositionally biased region" description="Low complexity" evidence="1">
    <location>
        <begin position="1"/>
        <end position="23"/>
    </location>
</feature>
<evidence type="ECO:0000313" key="2">
    <source>
        <dbReference type="EMBL" id="RLN07405.1"/>
    </source>
</evidence>
<accession>A0A3L6RP51</accession>
<dbReference type="EMBL" id="PQIB02000007">
    <property type="protein sequence ID" value="RLN07405.1"/>
    <property type="molecule type" value="Genomic_DNA"/>
</dbReference>
<sequence length="83" mass="8760">MDVDSNPSSNAAHSSSSSSTQSPDPVGNLLHHANQGPLPAPAVFIAQIQQMCCCWKDSTPVPGISAPGAQVARRHELRKGEER</sequence>
<dbReference type="AlphaFoldDB" id="A0A3L6RP51"/>
<organism evidence="2 3">
    <name type="scientific">Panicum miliaceum</name>
    <name type="common">Proso millet</name>
    <name type="synonym">Broomcorn millet</name>
    <dbReference type="NCBI Taxonomy" id="4540"/>
    <lineage>
        <taxon>Eukaryota</taxon>
        <taxon>Viridiplantae</taxon>
        <taxon>Streptophyta</taxon>
        <taxon>Embryophyta</taxon>
        <taxon>Tracheophyta</taxon>
        <taxon>Spermatophyta</taxon>
        <taxon>Magnoliopsida</taxon>
        <taxon>Liliopsida</taxon>
        <taxon>Poales</taxon>
        <taxon>Poaceae</taxon>
        <taxon>PACMAD clade</taxon>
        <taxon>Panicoideae</taxon>
        <taxon>Panicodae</taxon>
        <taxon>Paniceae</taxon>
        <taxon>Panicinae</taxon>
        <taxon>Panicum</taxon>
        <taxon>Panicum sect. Panicum</taxon>
    </lineage>
</organism>
<keyword evidence="3" id="KW-1185">Reference proteome</keyword>
<feature type="region of interest" description="Disordered" evidence="1">
    <location>
        <begin position="1"/>
        <end position="37"/>
    </location>
</feature>
<evidence type="ECO:0000256" key="1">
    <source>
        <dbReference type="SAM" id="MobiDB-lite"/>
    </source>
</evidence>
<feature type="region of interest" description="Disordered" evidence="1">
    <location>
        <begin position="60"/>
        <end position="83"/>
    </location>
</feature>
<protein>
    <submittedName>
        <fullName evidence="2">Uncharacterized protein</fullName>
    </submittedName>
</protein>
<name>A0A3L6RP51_PANMI</name>
<proteinExistence type="predicted"/>
<reference evidence="3" key="1">
    <citation type="journal article" date="2019" name="Nat. Commun.">
        <title>The genome of broomcorn millet.</title>
        <authorList>
            <person name="Zou C."/>
            <person name="Miki D."/>
            <person name="Li D."/>
            <person name="Tang Q."/>
            <person name="Xiao L."/>
            <person name="Rajput S."/>
            <person name="Deng P."/>
            <person name="Jia W."/>
            <person name="Huang R."/>
            <person name="Zhang M."/>
            <person name="Sun Y."/>
            <person name="Hu J."/>
            <person name="Fu X."/>
            <person name="Schnable P.S."/>
            <person name="Li F."/>
            <person name="Zhang H."/>
            <person name="Feng B."/>
            <person name="Zhu X."/>
            <person name="Liu R."/>
            <person name="Schnable J.C."/>
            <person name="Zhu J.-K."/>
            <person name="Zhang H."/>
        </authorList>
    </citation>
    <scope>NUCLEOTIDE SEQUENCE [LARGE SCALE GENOMIC DNA]</scope>
</reference>
<comment type="caution">
    <text evidence="2">The sequence shown here is derived from an EMBL/GenBank/DDBJ whole genome shotgun (WGS) entry which is preliminary data.</text>
</comment>
<gene>
    <name evidence="2" type="ORF">C2845_PM11G19930</name>
</gene>
<dbReference type="Proteomes" id="UP000275267">
    <property type="component" value="Unassembled WGS sequence"/>
</dbReference>
<evidence type="ECO:0000313" key="3">
    <source>
        <dbReference type="Proteomes" id="UP000275267"/>
    </source>
</evidence>